<feature type="compositionally biased region" description="Low complexity" evidence="1">
    <location>
        <begin position="244"/>
        <end position="254"/>
    </location>
</feature>
<evidence type="ECO:0000313" key="3">
    <source>
        <dbReference type="EMBL" id="KAA9394154.1"/>
    </source>
</evidence>
<name>A0A5J5KWY9_9MICC</name>
<feature type="compositionally biased region" description="Basic and acidic residues" evidence="1">
    <location>
        <begin position="195"/>
        <end position="206"/>
    </location>
</feature>
<gene>
    <name evidence="3" type="ORF">FCK90_08535</name>
</gene>
<dbReference type="Pfam" id="PF10935">
    <property type="entry name" value="DUF2637"/>
    <property type="match status" value="1"/>
</dbReference>
<keyword evidence="2" id="KW-1133">Transmembrane helix</keyword>
<protein>
    <submittedName>
        <fullName evidence="3">DUF2637 domain-containing protein</fullName>
    </submittedName>
</protein>
<feature type="transmembrane region" description="Helical" evidence="2">
    <location>
        <begin position="151"/>
        <end position="172"/>
    </location>
</feature>
<evidence type="ECO:0000256" key="2">
    <source>
        <dbReference type="SAM" id="Phobius"/>
    </source>
</evidence>
<keyword evidence="4" id="KW-1185">Reference proteome</keyword>
<feature type="transmembrane region" description="Helical" evidence="2">
    <location>
        <begin position="55"/>
        <end position="80"/>
    </location>
</feature>
<keyword evidence="2" id="KW-0472">Membrane</keyword>
<dbReference type="AlphaFoldDB" id="A0A5J5KWY9"/>
<sequence>MAAEHRANGDARPVAAERASQQINVDRSPLVDKTVAPSPAAGNGQPSRIDPDTRWVQWGVVGLVVMLGLTSFIVSFRALYDVAAWAGLGGGIQWAVPVFIDGAILTYALSVLVHRARGEATWPSWTSLAVFTLMSVAANSAHAVSLPQEQWWQTATGALIAALAPIGVFAATEQMARLVVLRPQDRQPATDGSPDVDKEPAPRADSADEPTDQEPAGTEAELPAVAANEAKAVESAPTPAAVEPARQQPAAIEPAPAPEQPVEPSPVPVKAAESDQAEGQCADEFVEWVIEQRRHDRPITGRTAGDFLEVSERTGRNRIKELRHARPELFEGDDAA</sequence>
<dbReference type="Proteomes" id="UP000325957">
    <property type="component" value="Unassembled WGS sequence"/>
</dbReference>
<organism evidence="3 4">
    <name type="scientific">Kocuria coralli</name>
    <dbReference type="NCBI Taxonomy" id="1461025"/>
    <lineage>
        <taxon>Bacteria</taxon>
        <taxon>Bacillati</taxon>
        <taxon>Actinomycetota</taxon>
        <taxon>Actinomycetes</taxon>
        <taxon>Micrococcales</taxon>
        <taxon>Micrococcaceae</taxon>
        <taxon>Kocuria</taxon>
    </lineage>
</organism>
<feature type="transmembrane region" description="Helical" evidence="2">
    <location>
        <begin position="125"/>
        <end position="145"/>
    </location>
</feature>
<comment type="caution">
    <text evidence="3">The sequence shown here is derived from an EMBL/GenBank/DDBJ whole genome shotgun (WGS) entry which is preliminary data.</text>
</comment>
<dbReference type="InterPro" id="IPR021235">
    <property type="entry name" value="DUF2637"/>
</dbReference>
<feature type="compositionally biased region" description="Pro residues" evidence="1">
    <location>
        <begin position="255"/>
        <end position="267"/>
    </location>
</feature>
<evidence type="ECO:0000256" key="1">
    <source>
        <dbReference type="SAM" id="MobiDB-lite"/>
    </source>
</evidence>
<feature type="transmembrane region" description="Helical" evidence="2">
    <location>
        <begin position="92"/>
        <end position="113"/>
    </location>
</feature>
<proteinExistence type="predicted"/>
<dbReference type="OrthoDB" id="4879274at2"/>
<reference evidence="3 4" key="1">
    <citation type="submission" date="2019-05" db="EMBL/GenBank/DDBJ databases">
        <title>Kocuria coralli sp. nov., a novel actinobacterium isolated from coral reef seawater.</title>
        <authorList>
            <person name="Li J."/>
        </authorList>
    </citation>
    <scope>NUCLEOTIDE SEQUENCE [LARGE SCALE GENOMIC DNA]</scope>
    <source>
        <strain evidence="3 4">SCSIO 13007</strain>
    </source>
</reference>
<feature type="region of interest" description="Disordered" evidence="1">
    <location>
        <begin position="183"/>
        <end position="218"/>
    </location>
</feature>
<dbReference type="EMBL" id="SZWF01000009">
    <property type="protein sequence ID" value="KAA9394154.1"/>
    <property type="molecule type" value="Genomic_DNA"/>
</dbReference>
<feature type="region of interest" description="Disordered" evidence="1">
    <location>
        <begin position="230"/>
        <end position="279"/>
    </location>
</feature>
<evidence type="ECO:0000313" key="4">
    <source>
        <dbReference type="Proteomes" id="UP000325957"/>
    </source>
</evidence>
<accession>A0A5J5KWY9</accession>
<feature type="region of interest" description="Disordered" evidence="1">
    <location>
        <begin position="1"/>
        <end position="27"/>
    </location>
</feature>
<keyword evidence="2" id="KW-0812">Transmembrane</keyword>
<dbReference type="RefSeq" id="WP_158033887.1">
    <property type="nucleotide sequence ID" value="NZ_ML708617.1"/>
</dbReference>